<dbReference type="InterPro" id="IPR008995">
    <property type="entry name" value="Mo/tungstate-bd_C_term_dom"/>
</dbReference>
<dbReference type="GO" id="GO:0005524">
    <property type="term" value="F:ATP binding"/>
    <property type="evidence" value="ECO:0007669"/>
    <property type="project" value="UniProtKB-KW"/>
</dbReference>
<keyword evidence="1" id="KW-0813">Transport</keyword>
<dbReference type="AlphaFoldDB" id="A0A9Y2L289"/>
<dbReference type="Pfam" id="PF00005">
    <property type="entry name" value="ABC_tran"/>
    <property type="match status" value="1"/>
</dbReference>
<dbReference type="GO" id="GO:0015847">
    <property type="term" value="P:putrescine transport"/>
    <property type="evidence" value="ECO:0007669"/>
    <property type="project" value="UniProtKB-ARBA"/>
</dbReference>
<dbReference type="InterPro" id="IPR027417">
    <property type="entry name" value="P-loop_NTPase"/>
</dbReference>
<protein>
    <submittedName>
        <fullName evidence="5">ABC transporter ATP-binding protein</fullName>
    </submittedName>
</protein>
<dbReference type="SMART" id="SM00382">
    <property type="entry name" value="AAA"/>
    <property type="match status" value="1"/>
</dbReference>
<gene>
    <name evidence="5" type="ORF">QPJ95_11215</name>
</gene>
<dbReference type="InterPro" id="IPR050093">
    <property type="entry name" value="ABC_SmlMolc_Importer"/>
</dbReference>
<dbReference type="EMBL" id="CP127247">
    <property type="protein sequence ID" value="WIY27425.1"/>
    <property type="molecule type" value="Genomic_DNA"/>
</dbReference>
<keyword evidence="6" id="KW-1185">Reference proteome</keyword>
<dbReference type="PROSITE" id="PS00211">
    <property type="entry name" value="ABC_TRANSPORTER_1"/>
    <property type="match status" value="1"/>
</dbReference>
<dbReference type="InterPro" id="IPR003439">
    <property type="entry name" value="ABC_transporter-like_ATP-bd"/>
</dbReference>
<dbReference type="PANTHER" id="PTHR42781:SF4">
    <property type="entry name" value="SPERMIDINE_PUTRESCINE IMPORT ATP-BINDING PROTEIN POTA"/>
    <property type="match status" value="1"/>
</dbReference>
<name>A0A9Y2L289_9RHOB</name>
<dbReference type="InterPro" id="IPR013611">
    <property type="entry name" value="Transp-assoc_OB_typ2"/>
</dbReference>
<dbReference type="SUPFAM" id="SSF50331">
    <property type="entry name" value="MOP-like"/>
    <property type="match status" value="1"/>
</dbReference>
<feature type="domain" description="ABC transporter" evidence="4">
    <location>
        <begin position="7"/>
        <end position="237"/>
    </location>
</feature>
<dbReference type="InterPro" id="IPR003593">
    <property type="entry name" value="AAA+_ATPase"/>
</dbReference>
<evidence type="ECO:0000256" key="3">
    <source>
        <dbReference type="ARBA" id="ARBA00022840"/>
    </source>
</evidence>
<keyword evidence="3 5" id="KW-0067">ATP-binding</keyword>
<evidence type="ECO:0000256" key="1">
    <source>
        <dbReference type="ARBA" id="ARBA00022448"/>
    </source>
</evidence>
<dbReference type="SUPFAM" id="SSF52540">
    <property type="entry name" value="P-loop containing nucleoside triphosphate hydrolases"/>
    <property type="match status" value="1"/>
</dbReference>
<evidence type="ECO:0000313" key="5">
    <source>
        <dbReference type="EMBL" id="WIY27425.1"/>
    </source>
</evidence>
<organism evidence="5 6">
    <name type="scientific">Parasedimentitalea psychrophila</name>
    <dbReference type="NCBI Taxonomy" id="2997337"/>
    <lineage>
        <taxon>Bacteria</taxon>
        <taxon>Pseudomonadati</taxon>
        <taxon>Pseudomonadota</taxon>
        <taxon>Alphaproteobacteria</taxon>
        <taxon>Rhodobacterales</taxon>
        <taxon>Paracoccaceae</taxon>
        <taxon>Parasedimentitalea</taxon>
    </lineage>
</organism>
<dbReference type="Proteomes" id="UP001238334">
    <property type="component" value="Chromosome"/>
</dbReference>
<keyword evidence="2" id="KW-0547">Nucleotide-binding</keyword>
<reference evidence="5 6" key="1">
    <citation type="submission" date="2023-06" db="EMBL/GenBank/DDBJ databases">
        <title>Parasedimentitalea psychrophila sp. nov., a psychrophilic bacterium isolated from deep-sea sediment.</title>
        <authorList>
            <person name="Li A."/>
        </authorList>
    </citation>
    <scope>NUCLEOTIDE SEQUENCE [LARGE SCALE GENOMIC DNA]</scope>
    <source>
        <strain evidence="5 6">QS115</strain>
    </source>
</reference>
<dbReference type="GO" id="GO:0043190">
    <property type="term" value="C:ATP-binding cassette (ABC) transporter complex"/>
    <property type="evidence" value="ECO:0007669"/>
    <property type="project" value="InterPro"/>
</dbReference>
<sequence length="362" mass="39284">MQKTTAVDICNVSKSFGSFQAVQNVNLALKEGEFFSLLGPSGCGKSTLLRMIAGFEKPTSGDVEIYGASMKNVEANHRPTNMVFQSYAIFPHLNIAENIAFGLAKLGLSKAQKMAKAGEMLEKVGLAGLGKRAVNELSGGQRQRVALARALVLEPKVLLLDEPMSALDKKLREQMQMELRQLQRAVGITFLMVTHDQHEAMTISDRCGVMFNGKLAQVAEPQELYQKPINKTVANFIGGMNFLNGKITGRDDVSLSVNVENFGPIRIDAHGVTDAVDALITVGLRPERVHLGRNGLLNADATTQATVIDKAFYGETIHYFLKINGLGEPLIASVTNFERADHFNIGDTVQAGFRGRAAVALP</sequence>
<evidence type="ECO:0000256" key="2">
    <source>
        <dbReference type="ARBA" id="ARBA00022741"/>
    </source>
</evidence>
<accession>A0A9Y2L289</accession>
<dbReference type="PROSITE" id="PS50893">
    <property type="entry name" value="ABC_TRANSPORTER_2"/>
    <property type="match status" value="1"/>
</dbReference>
<dbReference type="KEGG" id="ppso:QPJ95_11215"/>
<dbReference type="PANTHER" id="PTHR42781">
    <property type="entry name" value="SPERMIDINE/PUTRESCINE IMPORT ATP-BINDING PROTEIN POTA"/>
    <property type="match status" value="1"/>
</dbReference>
<dbReference type="Pfam" id="PF08402">
    <property type="entry name" value="TOBE_2"/>
    <property type="match status" value="1"/>
</dbReference>
<evidence type="ECO:0000313" key="6">
    <source>
        <dbReference type="Proteomes" id="UP001238334"/>
    </source>
</evidence>
<dbReference type="Gene3D" id="2.40.50.100">
    <property type="match status" value="1"/>
</dbReference>
<dbReference type="FunFam" id="3.40.50.300:FF:000133">
    <property type="entry name" value="Spermidine/putrescine import ATP-binding protein PotA"/>
    <property type="match status" value="1"/>
</dbReference>
<dbReference type="RefSeq" id="WP_270919427.1">
    <property type="nucleotide sequence ID" value="NZ_CP127247.1"/>
</dbReference>
<evidence type="ECO:0000259" key="4">
    <source>
        <dbReference type="PROSITE" id="PS50893"/>
    </source>
</evidence>
<dbReference type="GO" id="GO:0016887">
    <property type="term" value="F:ATP hydrolysis activity"/>
    <property type="evidence" value="ECO:0007669"/>
    <property type="project" value="InterPro"/>
</dbReference>
<dbReference type="InterPro" id="IPR017871">
    <property type="entry name" value="ABC_transporter-like_CS"/>
</dbReference>
<proteinExistence type="predicted"/>
<dbReference type="GO" id="GO:0022857">
    <property type="term" value="F:transmembrane transporter activity"/>
    <property type="evidence" value="ECO:0007669"/>
    <property type="project" value="InterPro"/>
</dbReference>
<dbReference type="Gene3D" id="3.40.50.300">
    <property type="entry name" value="P-loop containing nucleotide triphosphate hydrolases"/>
    <property type="match status" value="1"/>
</dbReference>